<evidence type="ECO:0000313" key="2">
    <source>
        <dbReference type="EMBL" id="GJJ78821.1"/>
    </source>
</evidence>
<sequence>MALNWIASDNKTFENEPLWPFSRTAKDTFASLPQMWFSSDDQVHPSGDDTSSLSTQELKDAFSVWFTYLREKFYIDRLVHALYLPSADSGRKTMQAFAAEECARIAYVNTARVRFPRPAELQSALRMARDQSFEFLTALLSNSGLRFRLCILAHLFESALALSNGVSHVEHPRDLDEEEMAYVIKKMQGVFYELLNDLETKRPLQNFLDSVRDLIVSRAFVVDKDDDGDREEFETHALIKDIFPVLAAIQREFDNLGLERDNKKNTDLRSNAATLWTFIKLSLTEERFVCNPDYMDAAITMFKAIRESLNLENNNGPAKRLLQTLVSTADQLWDGGKETYSCLAMERIYAYFIRRSIQRAPGTSRNTRLGENIGFSNNWDMMQDFQSFVQSIARNISPVPVPGIAWKSEGYEMNLESVVLEFPKFSQRNIQLTSSMIYDAPLGTLVRKWNLKISGMEVVTANVQFFFATTSALFGRITDSGKMSLRIPEDSLQLEFSFTISPPKLPEYLVKVNRQSLDRPMMLRPPVFLRGLSIPPRGDLRGPEERPGVSTVDGRRHKRGSQSVHIQHSGARFPSPPNSATGDSSQTVNIIQSILHPNMSLSKLVDSKGKPPSASSLSLARPGRRLSYANKIDIRALYEEHGPSLSENETANTTSGNGLRRRRPYQRRLRSGHDCITINTCLIEIQRLDVDVVDAKRPLLFAMVKGALINHLRKSIEQTFLEAIEDVVDAANEGVEHVSNFTEEDFEKRHGSLPSPPVQKPTRFSWNGDQESSIYAAYPIL</sequence>
<dbReference type="Proteomes" id="UP000827284">
    <property type="component" value="Unassembled WGS sequence"/>
</dbReference>
<feature type="compositionally biased region" description="Basic and acidic residues" evidence="1">
    <location>
        <begin position="538"/>
        <end position="547"/>
    </location>
</feature>
<protein>
    <submittedName>
        <fullName evidence="2">Uncharacterized protein</fullName>
    </submittedName>
</protein>
<dbReference type="PANTHER" id="PTHR31138">
    <property type="entry name" value="CHROMOSOME 19, WHOLE GENOME SHOTGUN SEQUENCE"/>
    <property type="match status" value="1"/>
</dbReference>
<name>A0A9P3M1Q1_9FUNG</name>
<dbReference type="AlphaFoldDB" id="A0A9P3M1Q1"/>
<dbReference type="PANTHER" id="PTHR31138:SF1">
    <property type="entry name" value="PDZ DOMAIN-CONTAINING PROTEIN"/>
    <property type="match status" value="1"/>
</dbReference>
<proteinExistence type="predicted"/>
<reference evidence="2" key="2">
    <citation type="journal article" date="2022" name="Microbiol. Resour. Announc.">
        <title>Whole-Genome Sequence of Entomortierella parvispora E1425, a Mucoromycotan Fungus Associated with Burkholderiaceae-Related Endosymbiotic Bacteria.</title>
        <authorList>
            <person name="Herlambang A."/>
            <person name="Guo Y."/>
            <person name="Takashima Y."/>
            <person name="Narisawa K."/>
            <person name="Ohta H."/>
            <person name="Nishizawa T."/>
        </authorList>
    </citation>
    <scope>NUCLEOTIDE SEQUENCE</scope>
    <source>
        <strain evidence="2">E1425</strain>
    </source>
</reference>
<organism evidence="2 3">
    <name type="scientific">Entomortierella parvispora</name>
    <dbReference type="NCBI Taxonomy" id="205924"/>
    <lineage>
        <taxon>Eukaryota</taxon>
        <taxon>Fungi</taxon>
        <taxon>Fungi incertae sedis</taxon>
        <taxon>Mucoromycota</taxon>
        <taxon>Mortierellomycotina</taxon>
        <taxon>Mortierellomycetes</taxon>
        <taxon>Mortierellales</taxon>
        <taxon>Mortierellaceae</taxon>
        <taxon>Entomortierella</taxon>
    </lineage>
</organism>
<keyword evidence="3" id="KW-1185">Reference proteome</keyword>
<comment type="caution">
    <text evidence="2">The sequence shown here is derived from an EMBL/GenBank/DDBJ whole genome shotgun (WGS) entry which is preliminary data.</text>
</comment>
<evidence type="ECO:0000313" key="3">
    <source>
        <dbReference type="Proteomes" id="UP000827284"/>
    </source>
</evidence>
<reference evidence="2" key="1">
    <citation type="submission" date="2021-11" db="EMBL/GenBank/DDBJ databases">
        <authorList>
            <person name="Herlambang A."/>
            <person name="Guo Y."/>
            <person name="Takashima Y."/>
            <person name="Nishizawa T."/>
        </authorList>
    </citation>
    <scope>NUCLEOTIDE SEQUENCE</scope>
    <source>
        <strain evidence="2">E1425</strain>
    </source>
</reference>
<feature type="compositionally biased region" description="Polar residues" evidence="1">
    <location>
        <begin position="645"/>
        <end position="657"/>
    </location>
</feature>
<evidence type="ECO:0000256" key="1">
    <source>
        <dbReference type="SAM" id="MobiDB-lite"/>
    </source>
</evidence>
<feature type="region of interest" description="Disordered" evidence="1">
    <location>
        <begin position="644"/>
        <end position="665"/>
    </location>
</feature>
<dbReference type="OrthoDB" id="19394at2759"/>
<gene>
    <name evidence="2" type="ORF">EMPS_11180</name>
</gene>
<accession>A0A9P3M1Q1</accession>
<dbReference type="EMBL" id="BQFW01000015">
    <property type="protein sequence ID" value="GJJ78821.1"/>
    <property type="molecule type" value="Genomic_DNA"/>
</dbReference>
<feature type="region of interest" description="Disordered" evidence="1">
    <location>
        <begin position="534"/>
        <end position="585"/>
    </location>
</feature>